<sequence length="85" mass="9264">MNDTSVESGKAITLECTYVGSPTIVVTWRKNGREISQSERCSITTTEKSCLLEMFNAAQEDDGEYTCQVANEAGQDTCSALFSVL</sequence>
<feature type="non-terminal residue" evidence="2">
    <location>
        <position position="85"/>
    </location>
</feature>
<comment type="caution">
    <text evidence="2">The sequence shown here is derived from an EMBL/GenBank/DDBJ whole genome shotgun (WGS) entry which is preliminary data.</text>
</comment>
<dbReference type="InterPro" id="IPR036179">
    <property type="entry name" value="Ig-like_dom_sf"/>
</dbReference>
<dbReference type="InterPro" id="IPR003599">
    <property type="entry name" value="Ig_sub"/>
</dbReference>
<dbReference type="PROSITE" id="PS50835">
    <property type="entry name" value="IG_LIKE"/>
    <property type="match status" value="1"/>
</dbReference>
<dbReference type="SMART" id="SM00409">
    <property type="entry name" value="IG"/>
    <property type="match status" value="1"/>
</dbReference>
<gene>
    <name evidence="2" type="ORF">SPARVUS_LOCUS4591837</name>
</gene>
<evidence type="ECO:0000259" key="1">
    <source>
        <dbReference type="PROSITE" id="PS50835"/>
    </source>
</evidence>
<dbReference type="Proteomes" id="UP001162483">
    <property type="component" value="Unassembled WGS sequence"/>
</dbReference>
<dbReference type="InterPro" id="IPR007110">
    <property type="entry name" value="Ig-like_dom"/>
</dbReference>
<keyword evidence="3" id="KW-1185">Reference proteome</keyword>
<dbReference type="SMART" id="SM00408">
    <property type="entry name" value="IGc2"/>
    <property type="match status" value="1"/>
</dbReference>
<protein>
    <recommendedName>
        <fullName evidence="1">Ig-like domain-containing protein</fullName>
    </recommendedName>
</protein>
<dbReference type="InterPro" id="IPR013783">
    <property type="entry name" value="Ig-like_fold"/>
</dbReference>
<dbReference type="Pfam" id="PF07679">
    <property type="entry name" value="I-set"/>
    <property type="match status" value="1"/>
</dbReference>
<proteinExistence type="predicted"/>
<organism evidence="2 3">
    <name type="scientific">Staurois parvus</name>
    <dbReference type="NCBI Taxonomy" id="386267"/>
    <lineage>
        <taxon>Eukaryota</taxon>
        <taxon>Metazoa</taxon>
        <taxon>Chordata</taxon>
        <taxon>Craniata</taxon>
        <taxon>Vertebrata</taxon>
        <taxon>Euteleostomi</taxon>
        <taxon>Amphibia</taxon>
        <taxon>Batrachia</taxon>
        <taxon>Anura</taxon>
        <taxon>Neobatrachia</taxon>
        <taxon>Ranoidea</taxon>
        <taxon>Ranidae</taxon>
        <taxon>Staurois</taxon>
    </lineage>
</organism>
<dbReference type="Gene3D" id="2.60.40.10">
    <property type="entry name" value="Immunoglobulins"/>
    <property type="match status" value="1"/>
</dbReference>
<reference evidence="2" key="1">
    <citation type="submission" date="2023-05" db="EMBL/GenBank/DDBJ databases">
        <authorList>
            <person name="Stuckert A."/>
        </authorList>
    </citation>
    <scope>NUCLEOTIDE SEQUENCE</scope>
</reference>
<evidence type="ECO:0000313" key="2">
    <source>
        <dbReference type="EMBL" id="CAI9556851.1"/>
    </source>
</evidence>
<accession>A0ABN9CB09</accession>
<dbReference type="InterPro" id="IPR003598">
    <property type="entry name" value="Ig_sub2"/>
</dbReference>
<name>A0ABN9CB09_9NEOB</name>
<dbReference type="SUPFAM" id="SSF48726">
    <property type="entry name" value="Immunoglobulin"/>
    <property type="match status" value="1"/>
</dbReference>
<dbReference type="PANTHER" id="PTHR47633">
    <property type="entry name" value="IMMUNOGLOBULIN"/>
    <property type="match status" value="1"/>
</dbReference>
<evidence type="ECO:0000313" key="3">
    <source>
        <dbReference type="Proteomes" id="UP001162483"/>
    </source>
</evidence>
<dbReference type="EMBL" id="CATNWA010008786">
    <property type="protein sequence ID" value="CAI9556851.1"/>
    <property type="molecule type" value="Genomic_DNA"/>
</dbReference>
<feature type="domain" description="Ig-like" evidence="1">
    <location>
        <begin position="1"/>
        <end position="83"/>
    </location>
</feature>
<dbReference type="CDD" id="cd00096">
    <property type="entry name" value="Ig"/>
    <property type="match status" value="1"/>
</dbReference>
<dbReference type="InterPro" id="IPR013098">
    <property type="entry name" value="Ig_I-set"/>
</dbReference>